<protein>
    <submittedName>
        <fullName evidence="5">Alcohol oxidase</fullName>
    </submittedName>
</protein>
<evidence type="ECO:0000256" key="3">
    <source>
        <dbReference type="PIRSR" id="PIRSR000137-2"/>
    </source>
</evidence>
<dbReference type="Pfam" id="PF05199">
    <property type="entry name" value="GMC_oxred_C"/>
    <property type="match status" value="1"/>
</dbReference>
<dbReference type="PROSITE" id="PS00624">
    <property type="entry name" value="GMC_OXRED_2"/>
    <property type="match status" value="1"/>
</dbReference>
<dbReference type="SUPFAM" id="SSF51905">
    <property type="entry name" value="FAD/NAD(P)-binding domain"/>
    <property type="match status" value="1"/>
</dbReference>
<evidence type="ECO:0000256" key="2">
    <source>
        <dbReference type="ARBA" id="ARBA00010790"/>
    </source>
</evidence>
<evidence type="ECO:0000256" key="1">
    <source>
        <dbReference type="ARBA" id="ARBA00001974"/>
    </source>
</evidence>
<dbReference type="InterPro" id="IPR007867">
    <property type="entry name" value="GMC_OxRtase_C"/>
</dbReference>
<dbReference type="PIRSF" id="PIRSF000137">
    <property type="entry name" value="Alcohol_oxidase"/>
    <property type="match status" value="1"/>
</dbReference>
<comment type="caution">
    <text evidence="5">The sequence shown here is derived from an EMBL/GenBank/DDBJ whole genome shotgun (WGS) entry which is preliminary data.</text>
</comment>
<dbReference type="EMBL" id="JAEVFJ010000009">
    <property type="protein sequence ID" value="KAH8102677.1"/>
    <property type="molecule type" value="Genomic_DNA"/>
</dbReference>
<reference evidence="5" key="1">
    <citation type="journal article" date="2021" name="New Phytol.">
        <title>Evolutionary innovations through gain and loss of genes in the ectomycorrhizal Boletales.</title>
        <authorList>
            <person name="Wu G."/>
            <person name="Miyauchi S."/>
            <person name="Morin E."/>
            <person name="Kuo A."/>
            <person name="Drula E."/>
            <person name="Varga T."/>
            <person name="Kohler A."/>
            <person name="Feng B."/>
            <person name="Cao Y."/>
            <person name="Lipzen A."/>
            <person name="Daum C."/>
            <person name="Hundley H."/>
            <person name="Pangilinan J."/>
            <person name="Johnson J."/>
            <person name="Barry K."/>
            <person name="LaButti K."/>
            <person name="Ng V."/>
            <person name="Ahrendt S."/>
            <person name="Min B."/>
            <person name="Choi I.G."/>
            <person name="Park H."/>
            <person name="Plett J.M."/>
            <person name="Magnuson J."/>
            <person name="Spatafora J.W."/>
            <person name="Nagy L.G."/>
            <person name="Henrissat B."/>
            <person name="Grigoriev I.V."/>
            <person name="Yang Z.L."/>
            <person name="Xu J."/>
            <person name="Martin F.M."/>
        </authorList>
    </citation>
    <scope>NUCLEOTIDE SEQUENCE</scope>
    <source>
        <strain evidence="5">KKN 215</strain>
    </source>
</reference>
<evidence type="ECO:0000313" key="6">
    <source>
        <dbReference type="Proteomes" id="UP000813824"/>
    </source>
</evidence>
<accession>A0A8K0XRV0</accession>
<comment type="cofactor">
    <cofactor evidence="1 3">
        <name>FAD</name>
        <dbReference type="ChEBI" id="CHEBI:57692"/>
    </cofactor>
</comment>
<dbReference type="Gene3D" id="3.50.50.60">
    <property type="entry name" value="FAD/NAD(P)-binding domain"/>
    <property type="match status" value="1"/>
</dbReference>
<name>A0A8K0XRV0_9AGAR</name>
<dbReference type="Pfam" id="PF00732">
    <property type="entry name" value="GMC_oxred_N"/>
    <property type="match status" value="1"/>
</dbReference>
<dbReference type="Proteomes" id="UP000813824">
    <property type="component" value="Unassembled WGS sequence"/>
</dbReference>
<dbReference type="PANTHER" id="PTHR11552">
    <property type="entry name" value="GLUCOSE-METHANOL-CHOLINE GMC OXIDOREDUCTASE"/>
    <property type="match status" value="1"/>
</dbReference>
<dbReference type="InterPro" id="IPR000172">
    <property type="entry name" value="GMC_OxRdtase_N"/>
</dbReference>
<keyword evidence="6" id="KW-1185">Reference proteome</keyword>
<dbReference type="GO" id="GO:0016614">
    <property type="term" value="F:oxidoreductase activity, acting on CH-OH group of donors"/>
    <property type="evidence" value="ECO:0007669"/>
    <property type="project" value="InterPro"/>
</dbReference>
<gene>
    <name evidence="5" type="ORF">BXZ70DRAFT_1006584</name>
</gene>
<dbReference type="Gene3D" id="3.30.560.10">
    <property type="entry name" value="Glucose Oxidase, domain 3"/>
    <property type="match status" value="1"/>
</dbReference>
<evidence type="ECO:0000313" key="5">
    <source>
        <dbReference type="EMBL" id="KAH8102677.1"/>
    </source>
</evidence>
<feature type="domain" description="Glucose-methanol-choline oxidoreductase N-terminal" evidence="4">
    <location>
        <begin position="321"/>
        <end position="335"/>
    </location>
</feature>
<keyword evidence="3" id="KW-0274">FAD</keyword>
<dbReference type="InterPro" id="IPR012132">
    <property type="entry name" value="GMC_OxRdtase"/>
</dbReference>
<dbReference type="InterPro" id="IPR036188">
    <property type="entry name" value="FAD/NAD-bd_sf"/>
</dbReference>
<feature type="binding site" evidence="3">
    <location>
        <position position="278"/>
    </location>
    <ligand>
        <name>FAD</name>
        <dbReference type="ChEBI" id="CHEBI:57692"/>
    </ligand>
</feature>
<comment type="similarity">
    <text evidence="2">Belongs to the GMC oxidoreductase family.</text>
</comment>
<proteinExistence type="inferred from homology"/>
<dbReference type="GO" id="GO:0050660">
    <property type="term" value="F:flavin adenine dinucleotide binding"/>
    <property type="evidence" value="ECO:0007669"/>
    <property type="project" value="InterPro"/>
</dbReference>
<evidence type="ECO:0000259" key="4">
    <source>
        <dbReference type="PROSITE" id="PS00624"/>
    </source>
</evidence>
<feature type="binding site" evidence="3">
    <location>
        <begin position="581"/>
        <end position="582"/>
    </location>
    <ligand>
        <name>FAD</name>
        <dbReference type="ChEBI" id="CHEBI:57692"/>
    </ligand>
</feature>
<dbReference type="SUPFAM" id="SSF54373">
    <property type="entry name" value="FAD-linked reductases, C-terminal domain"/>
    <property type="match status" value="1"/>
</dbReference>
<dbReference type="PANTHER" id="PTHR11552:SF78">
    <property type="entry name" value="GLUCOSE-METHANOL-CHOLINE OXIDOREDUCTASE N-TERMINAL DOMAIN-CONTAINING PROTEIN"/>
    <property type="match status" value="1"/>
</dbReference>
<organism evidence="5 6">
    <name type="scientific">Cristinia sonorae</name>
    <dbReference type="NCBI Taxonomy" id="1940300"/>
    <lineage>
        <taxon>Eukaryota</taxon>
        <taxon>Fungi</taxon>
        <taxon>Dikarya</taxon>
        <taxon>Basidiomycota</taxon>
        <taxon>Agaricomycotina</taxon>
        <taxon>Agaricomycetes</taxon>
        <taxon>Agaricomycetidae</taxon>
        <taxon>Agaricales</taxon>
        <taxon>Pleurotineae</taxon>
        <taxon>Stephanosporaceae</taxon>
        <taxon>Cristinia</taxon>
    </lineage>
</organism>
<keyword evidence="3" id="KW-0285">Flavoprotein</keyword>
<dbReference type="AlphaFoldDB" id="A0A8K0XRV0"/>
<dbReference type="OrthoDB" id="269227at2759"/>
<sequence length="650" mass="70651">MPTPNIVFVHLATSKKVHLKDYKLGTLRYPENIDSTTFSAMSPTDPANVFDIIFAGGGAAACITAGRLAAADPSLKILIVEAGPHTQEDLAHVQPARFLSHMVPGSKTMKFLISQPSAKLGDGVNPRFTIVPAGQCLGGGSSVNFVMYNRGVPSEYDDWETKFQNPGWGSKDFVPLMNKSETYQADPSSKTRGRSGPLGVSFGGCFNKLPQDFLQMVQKYDKDRGISLDSSDPDHVNTYGRWAKWINQKDGRRSDVAHAFIYPQTENRNLRVLTGHFVNRVIIENGRATGIEYTPSPQLHPDAPSEPVIALASKWVVVSGGSFGSPLILERSGIGAAAILQKYGIKQVVDLPGVGERYQDHQIIAPVYRATEDSGTFDKIFKGDAEEIQKWTPQWLKDGSGMLGSNGIDAGIKYRPTEAQVKTIGPAFQTRWKEFYADHPDRSVMTMGCVSFCFGALDTAPSGSYYTIGVVFAQPSSLGHIHITSATDPGAHPDFHAGFLDNEDDLEGLVWTYKISRELARRMENYRGEYAPTHPVFPEGSAAAVTEDPTPVPIDTPDIHYTAEDDEAIRTYVRKIVMTSWHALGTCAMMPREQGGVVDSKLNVYGVKGLKVADLSIAPQNVGGNTYSTTCGIGEKAALILAEELGISGV</sequence>